<dbReference type="Proteomes" id="UP000243847">
    <property type="component" value="Chromosome sequence1"/>
</dbReference>
<dbReference type="GO" id="GO:0006508">
    <property type="term" value="P:proteolysis"/>
    <property type="evidence" value="ECO:0007669"/>
    <property type="project" value="UniProtKB-KW"/>
</dbReference>
<name>A0A173LWA9_9MICO</name>
<feature type="domain" description="Peptidase M20 dimerisation" evidence="4">
    <location>
        <begin position="206"/>
        <end position="352"/>
    </location>
</feature>
<evidence type="ECO:0000256" key="3">
    <source>
        <dbReference type="ARBA" id="ARBA00022801"/>
    </source>
</evidence>
<gene>
    <name evidence="5" type="ORF">AUMI_15820</name>
</gene>
<reference evidence="5 6" key="1">
    <citation type="journal article" date="2016" name="Genome Announc.">
        <title>Complete Genome Sequence of Aurantimicrobium minutum Type Strain KNCT, a Planktonic Ultramicrobacterium Isolated from River Water.</title>
        <authorList>
            <person name="Nakai R."/>
            <person name="Fujisawa T."/>
            <person name="Nakamura Y."/>
            <person name="Nishide H."/>
            <person name="Uchiyama I."/>
            <person name="Baba T."/>
            <person name="Toyoda A."/>
            <person name="Fujiyama A."/>
            <person name="Naganuma T."/>
            <person name="Niki H."/>
        </authorList>
    </citation>
    <scope>NUCLEOTIDE SEQUENCE [LARGE SCALE GENOMIC DNA]</scope>
    <source>
        <strain evidence="5 6">KNC</strain>
    </source>
</reference>
<dbReference type="EMBL" id="AP017457">
    <property type="protein sequence ID" value="BAU99124.1"/>
    <property type="molecule type" value="Genomic_DNA"/>
</dbReference>
<evidence type="ECO:0000313" key="5">
    <source>
        <dbReference type="EMBL" id="BAU99124.1"/>
    </source>
</evidence>
<dbReference type="NCBIfam" id="NF005914">
    <property type="entry name" value="PRK07907.1"/>
    <property type="match status" value="1"/>
</dbReference>
<keyword evidence="2" id="KW-0479">Metal-binding</keyword>
<protein>
    <submittedName>
        <fullName evidence="5">Succinyl-diaminopimelate desuccinylase</fullName>
    </submittedName>
</protein>
<dbReference type="PANTHER" id="PTHR43270:SF12">
    <property type="entry name" value="SUCCINYL-DIAMINOPIMELATE DESUCCINYLASE"/>
    <property type="match status" value="1"/>
</dbReference>
<dbReference type="PANTHER" id="PTHR43270">
    <property type="entry name" value="BETA-ALA-HIS DIPEPTIDASE"/>
    <property type="match status" value="1"/>
</dbReference>
<keyword evidence="1" id="KW-0645">Protease</keyword>
<organism evidence="5 6">
    <name type="scientific">Aurantimicrobium minutum</name>
    <dbReference type="NCBI Taxonomy" id="708131"/>
    <lineage>
        <taxon>Bacteria</taxon>
        <taxon>Bacillati</taxon>
        <taxon>Actinomycetota</taxon>
        <taxon>Actinomycetes</taxon>
        <taxon>Micrococcales</taxon>
        <taxon>Microbacteriaceae</taxon>
        <taxon>Aurantimicrobium</taxon>
    </lineage>
</organism>
<dbReference type="GO" id="GO:0046872">
    <property type="term" value="F:metal ion binding"/>
    <property type="evidence" value="ECO:0007669"/>
    <property type="project" value="UniProtKB-KW"/>
</dbReference>
<dbReference type="RefSeq" id="WP_096381171.1">
    <property type="nucleotide sequence ID" value="NZ_AP017457.1"/>
</dbReference>
<dbReference type="Pfam" id="PF07687">
    <property type="entry name" value="M20_dimer"/>
    <property type="match status" value="1"/>
</dbReference>
<dbReference type="KEGG" id="amin:AUMI_15820"/>
<dbReference type="InterPro" id="IPR011650">
    <property type="entry name" value="Peptidase_M20_dimer"/>
</dbReference>
<dbReference type="GeneID" id="80451773"/>
<evidence type="ECO:0000259" key="4">
    <source>
        <dbReference type="Pfam" id="PF07687"/>
    </source>
</evidence>
<dbReference type="InterPro" id="IPR002933">
    <property type="entry name" value="Peptidase_M20"/>
</dbReference>
<dbReference type="Gene3D" id="3.30.70.360">
    <property type="match status" value="1"/>
</dbReference>
<proteinExistence type="predicted"/>
<dbReference type="InterPro" id="IPR051458">
    <property type="entry name" value="Cyt/Met_Dipeptidase"/>
</dbReference>
<evidence type="ECO:0000256" key="2">
    <source>
        <dbReference type="ARBA" id="ARBA00022723"/>
    </source>
</evidence>
<sequence length="460" mass="49777">MTDSLPDVELKVSSHFPQVIDTLTELVAIPSVSWPAFDQIEVERSAEKIVSLVDELDFFDSVELLKASIGETQDLGQPAVVARREASTGYPTILLYAHHDVQPPGDISLWETPPFVATQRDGRLFGRGCADDKAGILVHLTSIRILKELENTPNLGVVLFIEGEEEYGSPSFDNFLSLYRAKLESDVILVADSGNWDTSTPALTTTLRGNVTFKLSLRTLDHALHSGMFGGVVPDSFTVFSQLVSSFYDKSGSVDIPGLDKTLTTDLSYSEKRIREESGVLPEVDLIGSGDILSRLWTQPSITVTGVDFPSIENASNTLVPEISARISLRVAPGQRAQDALQAFSGYAEAFLKSKAVYSITDVSTGEGFVTDIQGWAAKSMEKCLSEAFGTECVEMGVGGSIPFISSFVDVFPGAQVLVTGVEDPDSCAHSPNESLDLSSFQKAITAQSLFLLRCNQQST</sequence>
<accession>A0A173LWA9</accession>
<keyword evidence="3" id="KW-0378">Hydrolase</keyword>
<dbReference type="SUPFAM" id="SSF53187">
    <property type="entry name" value="Zn-dependent exopeptidases"/>
    <property type="match status" value="1"/>
</dbReference>
<evidence type="ECO:0000313" key="6">
    <source>
        <dbReference type="Proteomes" id="UP000243847"/>
    </source>
</evidence>
<dbReference type="Gene3D" id="3.40.630.10">
    <property type="entry name" value="Zn peptidases"/>
    <property type="match status" value="1"/>
</dbReference>
<dbReference type="GO" id="GO:0008233">
    <property type="term" value="F:peptidase activity"/>
    <property type="evidence" value="ECO:0007669"/>
    <property type="project" value="UniProtKB-KW"/>
</dbReference>
<dbReference type="OrthoDB" id="9761532at2"/>
<evidence type="ECO:0000256" key="1">
    <source>
        <dbReference type="ARBA" id="ARBA00022670"/>
    </source>
</evidence>
<dbReference type="Pfam" id="PF01546">
    <property type="entry name" value="Peptidase_M20"/>
    <property type="match status" value="1"/>
</dbReference>
<dbReference type="AlphaFoldDB" id="A0A173LWA9"/>